<evidence type="ECO:0000313" key="2">
    <source>
        <dbReference type="EMBL" id="KAK8115359.1"/>
    </source>
</evidence>
<organism evidence="2 3">
    <name type="scientific">Apiospora kogelbergensis</name>
    <dbReference type="NCBI Taxonomy" id="1337665"/>
    <lineage>
        <taxon>Eukaryota</taxon>
        <taxon>Fungi</taxon>
        <taxon>Dikarya</taxon>
        <taxon>Ascomycota</taxon>
        <taxon>Pezizomycotina</taxon>
        <taxon>Sordariomycetes</taxon>
        <taxon>Xylariomycetidae</taxon>
        <taxon>Amphisphaeriales</taxon>
        <taxon>Apiosporaceae</taxon>
        <taxon>Apiospora</taxon>
    </lineage>
</organism>
<evidence type="ECO:0000256" key="1">
    <source>
        <dbReference type="SAM" id="SignalP"/>
    </source>
</evidence>
<protein>
    <submittedName>
        <fullName evidence="2">Uncharacterized protein</fullName>
    </submittedName>
</protein>
<comment type="caution">
    <text evidence="2">The sequence shown here is derived from an EMBL/GenBank/DDBJ whole genome shotgun (WGS) entry which is preliminary data.</text>
</comment>
<feature type="signal peptide" evidence="1">
    <location>
        <begin position="1"/>
        <end position="15"/>
    </location>
</feature>
<proteinExistence type="predicted"/>
<dbReference type="EMBL" id="JAQQWP010000006">
    <property type="protein sequence ID" value="KAK8115359.1"/>
    <property type="molecule type" value="Genomic_DNA"/>
</dbReference>
<keyword evidence="1" id="KW-0732">Signal</keyword>
<dbReference type="AlphaFoldDB" id="A0AAW0QYE3"/>
<feature type="chain" id="PRO_5043923200" evidence="1">
    <location>
        <begin position="16"/>
        <end position="162"/>
    </location>
</feature>
<accession>A0AAW0QYE3</accession>
<sequence>MQFATLAAFAASASAMAVAPRQQNQAQYINGFQAACVPHSTFCNYKFGASSQPGVIPPSTCSAMVQGPDMLPAVADQSGCKVGNTTNGAYHWSVAKTQEGGLDFELWYPLNSRSNISFCYDIPAKDLVVDNNGAVQTQRYTGPQYFKMDVCPLEKAQKNNRN</sequence>
<evidence type="ECO:0000313" key="3">
    <source>
        <dbReference type="Proteomes" id="UP001392437"/>
    </source>
</evidence>
<gene>
    <name evidence="2" type="ORF">PG999_007428</name>
</gene>
<name>A0AAW0QYE3_9PEZI</name>
<dbReference type="Proteomes" id="UP001392437">
    <property type="component" value="Unassembled WGS sequence"/>
</dbReference>
<reference evidence="2 3" key="1">
    <citation type="submission" date="2023-01" db="EMBL/GenBank/DDBJ databases">
        <title>Analysis of 21 Apiospora genomes using comparative genomics revels a genus with tremendous synthesis potential of carbohydrate active enzymes and secondary metabolites.</title>
        <authorList>
            <person name="Sorensen T."/>
        </authorList>
    </citation>
    <scope>NUCLEOTIDE SEQUENCE [LARGE SCALE GENOMIC DNA]</scope>
    <source>
        <strain evidence="2 3">CBS 117206</strain>
    </source>
</reference>
<keyword evidence="3" id="KW-1185">Reference proteome</keyword>